<evidence type="ECO:0000313" key="10">
    <source>
        <dbReference type="EMBL" id="ATE55325.1"/>
    </source>
</evidence>
<dbReference type="InterPro" id="IPR051171">
    <property type="entry name" value="CaCA"/>
</dbReference>
<evidence type="ECO:0000259" key="9">
    <source>
        <dbReference type="PROSITE" id="PS50234"/>
    </source>
</evidence>
<dbReference type="Pfam" id="PF03160">
    <property type="entry name" value="Calx-beta"/>
    <property type="match status" value="1"/>
</dbReference>
<accession>A0A290Z8L5</accession>
<keyword evidence="11" id="KW-1185">Reference proteome</keyword>
<dbReference type="KEGG" id="apre:CNX65_20255"/>
<dbReference type="InterPro" id="IPR056861">
    <property type="entry name" value="HMCN1-like_VWA"/>
</dbReference>
<protein>
    <submittedName>
        <fullName evidence="10">Hyalin</fullName>
    </submittedName>
</protein>
<feature type="signal peptide" evidence="8">
    <location>
        <begin position="1"/>
        <end position="50"/>
    </location>
</feature>
<keyword evidence="3 8" id="KW-0732">Signal</keyword>
<reference evidence="10" key="1">
    <citation type="submission" date="2017-09" db="EMBL/GenBank/DDBJ databases">
        <title>Complete Genome Sequence of ansamitocin-producing Bacterium Actinosynnema pretiosum X47.</title>
        <authorList>
            <person name="Cao G."/>
            <person name="Zong G."/>
            <person name="Zhong C."/>
            <person name="Fu J."/>
        </authorList>
    </citation>
    <scope>NUCLEOTIDE SEQUENCE [LARGE SCALE GENOMIC DNA]</scope>
    <source>
        <strain evidence="10">X47</strain>
    </source>
</reference>
<dbReference type="GO" id="GO:0016020">
    <property type="term" value="C:membrane"/>
    <property type="evidence" value="ECO:0007669"/>
    <property type="project" value="InterPro"/>
</dbReference>
<dbReference type="SUPFAM" id="SSF141072">
    <property type="entry name" value="CalX-like"/>
    <property type="match status" value="1"/>
</dbReference>
<comment type="subcellular location">
    <subcellularLocation>
        <location evidence="1">Secreted</location>
    </subcellularLocation>
</comment>
<keyword evidence="6" id="KW-0406">Ion transport</keyword>
<evidence type="ECO:0000256" key="2">
    <source>
        <dbReference type="ARBA" id="ARBA00022525"/>
    </source>
</evidence>
<keyword evidence="5" id="KW-0106">Calcium</keyword>
<evidence type="ECO:0000256" key="7">
    <source>
        <dbReference type="SAM" id="MobiDB-lite"/>
    </source>
</evidence>
<dbReference type="SMART" id="SM00237">
    <property type="entry name" value="Calx_beta"/>
    <property type="match status" value="1"/>
</dbReference>
<evidence type="ECO:0000256" key="4">
    <source>
        <dbReference type="ARBA" id="ARBA00022737"/>
    </source>
</evidence>
<proteinExistence type="predicted"/>
<dbReference type="PROSITE" id="PS50234">
    <property type="entry name" value="VWFA"/>
    <property type="match status" value="1"/>
</dbReference>
<dbReference type="InterPro" id="IPR036465">
    <property type="entry name" value="vWFA_dom_sf"/>
</dbReference>
<dbReference type="PANTHER" id="PTHR11878:SF65">
    <property type="entry name" value="NA_CA-EXCHANGE PROTEIN, ISOFORM G"/>
    <property type="match status" value="1"/>
</dbReference>
<evidence type="ECO:0000313" key="11">
    <source>
        <dbReference type="Proteomes" id="UP000218505"/>
    </source>
</evidence>
<dbReference type="InterPro" id="IPR038081">
    <property type="entry name" value="CalX-like_sf"/>
</dbReference>
<dbReference type="PANTHER" id="PTHR11878">
    <property type="entry name" value="SODIUM/CALCIUM EXCHANGER"/>
    <property type="match status" value="1"/>
</dbReference>
<evidence type="ECO:0000256" key="5">
    <source>
        <dbReference type="ARBA" id="ARBA00022837"/>
    </source>
</evidence>
<gene>
    <name evidence="10" type="ORF">CNX65_20255</name>
</gene>
<organism evidence="10 11">
    <name type="scientific">Actinosynnema pretiosum</name>
    <dbReference type="NCBI Taxonomy" id="42197"/>
    <lineage>
        <taxon>Bacteria</taxon>
        <taxon>Bacillati</taxon>
        <taxon>Actinomycetota</taxon>
        <taxon>Actinomycetes</taxon>
        <taxon>Pseudonocardiales</taxon>
        <taxon>Pseudonocardiaceae</taxon>
        <taxon>Actinosynnema</taxon>
    </lineage>
</organism>
<dbReference type="AlphaFoldDB" id="A0A290Z8L5"/>
<dbReference type="Gene3D" id="2.60.40.2030">
    <property type="match status" value="1"/>
</dbReference>
<dbReference type="Proteomes" id="UP000218505">
    <property type="component" value="Chromosome"/>
</dbReference>
<feature type="region of interest" description="Disordered" evidence="7">
    <location>
        <begin position="503"/>
        <end position="522"/>
    </location>
</feature>
<dbReference type="GO" id="GO:0030001">
    <property type="term" value="P:metal ion transport"/>
    <property type="evidence" value="ECO:0007669"/>
    <property type="project" value="TreeGrafter"/>
</dbReference>
<evidence type="ECO:0000256" key="8">
    <source>
        <dbReference type="SAM" id="SignalP"/>
    </source>
</evidence>
<evidence type="ECO:0000256" key="3">
    <source>
        <dbReference type="ARBA" id="ARBA00022729"/>
    </source>
</evidence>
<dbReference type="EMBL" id="CP023445">
    <property type="protein sequence ID" value="ATE55325.1"/>
    <property type="molecule type" value="Genomic_DNA"/>
</dbReference>
<dbReference type="InterPro" id="IPR003644">
    <property type="entry name" value="Calx_beta"/>
</dbReference>
<dbReference type="Pfam" id="PF25106">
    <property type="entry name" value="VWA_4"/>
    <property type="match status" value="1"/>
</dbReference>
<evidence type="ECO:0000256" key="6">
    <source>
        <dbReference type="ARBA" id="ARBA00023065"/>
    </source>
</evidence>
<dbReference type="GO" id="GO:0007154">
    <property type="term" value="P:cell communication"/>
    <property type="evidence" value="ECO:0007669"/>
    <property type="project" value="InterPro"/>
</dbReference>
<dbReference type="InterPro" id="IPR002035">
    <property type="entry name" value="VWF_A"/>
</dbReference>
<feature type="chain" id="PRO_5013307685" evidence="8">
    <location>
        <begin position="51"/>
        <end position="647"/>
    </location>
</feature>
<keyword evidence="2" id="KW-0964">Secreted</keyword>
<sequence>MPIARSSSGSPPRFSFGFPKRGPVRRAAVLALAVLASTTTVLGVAAPASAQVVPAEVEVVLGPGQSAQVAKKVTTPAVPPKPDLVLLADTTGSMGAAIASVRSNADAVTGQVLAAQPAAQFAVAEYRDTGDAFAFRVDQALTADRDAVRAGIGRWSASGGGDTPESAINALHQIGQGATGFRPDSTRIVAWFGDAPSHDPVLGRSLADAIGALRSAGVRVVAVNVAGAGSGLDAGGQASRITRETGGVLLNQVPPDQVARAILDGVREVPVTVTPRTTSCDARLSVRNEPSSRTVTSGAEAGFAETIEVKPGTPAGTYHCEVDYQVDGRSLGFVERTEVHVPGVRVGDATASEGDGQAVFTVSLDRPSPKPVTLRASTSDGSAVAPGDYAATSQVVTFAPGETAKAVAVPLVSDAVDELDEAFALRLGEVVGAAVSDGEGVGTILDDDRDGVFTCRASVVNVAGIEPVVANPPNAPCAEADQTTLQANLGSGLLNARLKALSARTDQTPDDPSASRAAEGDSVVSRALVETTTLSTLGVSVELGVIRSEASVTCVAGEHGLEPRFSGGSTIDSLKVNGVPVTVVGSQPVTIPLVVGSLRLNSTERTADGLVQRAVVLDALLVKVVVGEARVGYRGTDAHPGGNPCQG</sequence>
<keyword evidence="6" id="KW-0813">Transport</keyword>
<name>A0A290Z8L5_9PSEU</name>
<keyword evidence="4" id="KW-0677">Repeat</keyword>
<evidence type="ECO:0000256" key="1">
    <source>
        <dbReference type="ARBA" id="ARBA00004613"/>
    </source>
</evidence>
<dbReference type="Gene3D" id="3.40.50.410">
    <property type="entry name" value="von Willebrand factor, type A domain"/>
    <property type="match status" value="1"/>
</dbReference>
<dbReference type="SUPFAM" id="SSF53300">
    <property type="entry name" value="vWA-like"/>
    <property type="match status" value="1"/>
</dbReference>
<feature type="domain" description="VWFA" evidence="9">
    <location>
        <begin position="83"/>
        <end position="266"/>
    </location>
</feature>